<reference evidence="4" key="1">
    <citation type="submission" date="2011-05" db="EMBL/GenBank/DDBJ databases">
        <authorList>
            <person name="Richards S.R."/>
            <person name="Qu J."/>
            <person name="Jiang H."/>
            <person name="Jhangiani S.N."/>
            <person name="Agravi P."/>
            <person name="Goodspeed R."/>
            <person name="Gross S."/>
            <person name="Mandapat C."/>
            <person name="Jackson L."/>
            <person name="Mathew T."/>
            <person name="Pu L."/>
            <person name="Thornton R."/>
            <person name="Saada N."/>
            <person name="Wilczek-Boney K.B."/>
            <person name="Lee S."/>
            <person name="Kovar C."/>
            <person name="Wu Y."/>
            <person name="Scherer S.E."/>
            <person name="Worley K.C."/>
            <person name="Muzny D.M."/>
            <person name="Gibbs R."/>
        </authorList>
    </citation>
    <scope>NUCLEOTIDE SEQUENCE</scope>
    <source>
        <strain evidence="4">Brora</strain>
    </source>
</reference>
<evidence type="ECO:0000313" key="4">
    <source>
        <dbReference type="Proteomes" id="UP000014500"/>
    </source>
</evidence>
<name>T1JP80_STRMM</name>
<feature type="domain" description="Nephrocystin 3-like N-terminal" evidence="2">
    <location>
        <begin position="32"/>
        <end position="111"/>
    </location>
</feature>
<keyword evidence="1" id="KW-0677">Repeat</keyword>
<dbReference type="EMBL" id="JH431702">
    <property type="status" value="NOT_ANNOTATED_CDS"/>
    <property type="molecule type" value="Genomic_DNA"/>
</dbReference>
<dbReference type="STRING" id="126957.T1JP80"/>
<dbReference type="eggNOG" id="KOG4177">
    <property type="taxonomic scope" value="Eukaryota"/>
</dbReference>
<dbReference type="SUPFAM" id="SSF52540">
    <property type="entry name" value="P-loop containing nucleoside triphosphate hydrolases"/>
    <property type="match status" value="1"/>
</dbReference>
<evidence type="ECO:0000313" key="3">
    <source>
        <dbReference type="EnsemblMetazoa" id="SMAR015656-PA"/>
    </source>
</evidence>
<proteinExistence type="predicted"/>
<dbReference type="Pfam" id="PF24883">
    <property type="entry name" value="NPHP3_N"/>
    <property type="match status" value="1"/>
</dbReference>
<dbReference type="Gene3D" id="3.40.50.300">
    <property type="entry name" value="P-loop containing nucleotide triphosphate hydrolases"/>
    <property type="match status" value="1"/>
</dbReference>
<dbReference type="EnsemblMetazoa" id="SMAR015656-RA">
    <property type="protein sequence ID" value="SMAR015656-PA"/>
    <property type="gene ID" value="SMAR015656"/>
</dbReference>
<evidence type="ECO:0000256" key="1">
    <source>
        <dbReference type="ARBA" id="ARBA00022737"/>
    </source>
</evidence>
<organism evidence="3 4">
    <name type="scientific">Strigamia maritima</name>
    <name type="common">European centipede</name>
    <name type="synonym">Geophilus maritimus</name>
    <dbReference type="NCBI Taxonomy" id="126957"/>
    <lineage>
        <taxon>Eukaryota</taxon>
        <taxon>Metazoa</taxon>
        <taxon>Ecdysozoa</taxon>
        <taxon>Arthropoda</taxon>
        <taxon>Myriapoda</taxon>
        <taxon>Chilopoda</taxon>
        <taxon>Pleurostigmophora</taxon>
        <taxon>Geophilomorpha</taxon>
        <taxon>Linotaeniidae</taxon>
        <taxon>Strigamia</taxon>
    </lineage>
</organism>
<dbReference type="AlphaFoldDB" id="T1JP80"/>
<dbReference type="HOGENOM" id="CLU_1171967_0_0_1"/>
<sequence length="237" mass="27365">MAQSLLQNKRFFCREWAFAKIYHCLENRPSSKTCGALIVGGPGCGKTALCCEMVWPTEAHGRQRMLNKRILTFHFCQAHDMDTLSVASFIAKIVQQLAKSELVSGYQDKLEYALEGFLKKTSEKITVFPRKEWHSELYLLATREMPKTTSQQWRRLAYLRLQRKLPYSLGKNGIPNYTHDMDTLSVASFIAKIVQQLTKSELVSGYQDKLEYALEGFLKKTSEKITVFPRKEWHSEL</sequence>
<dbReference type="InterPro" id="IPR056884">
    <property type="entry name" value="NPHP3-like_N"/>
</dbReference>
<dbReference type="InterPro" id="IPR027417">
    <property type="entry name" value="P-loop_NTPase"/>
</dbReference>
<dbReference type="Proteomes" id="UP000014500">
    <property type="component" value="Unassembled WGS sequence"/>
</dbReference>
<keyword evidence="4" id="KW-1185">Reference proteome</keyword>
<accession>T1JP80</accession>
<reference evidence="3" key="2">
    <citation type="submission" date="2015-02" db="UniProtKB">
        <authorList>
            <consortium name="EnsemblMetazoa"/>
        </authorList>
    </citation>
    <scope>IDENTIFICATION</scope>
</reference>
<protein>
    <recommendedName>
        <fullName evidence="2">Nephrocystin 3-like N-terminal domain-containing protein</fullName>
    </recommendedName>
</protein>
<evidence type="ECO:0000259" key="2">
    <source>
        <dbReference type="Pfam" id="PF24883"/>
    </source>
</evidence>